<dbReference type="RefSeq" id="WP_110785984.1">
    <property type="nucleotide sequence ID" value="NZ_QKQS01000013.1"/>
</dbReference>
<dbReference type="InterPro" id="IPR019294">
    <property type="entry name" value="Translation_reg_Com"/>
</dbReference>
<proteinExistence type="predicted"/>
<evidence type="ECO:0000313" key="2">
    <source>
        <dbReference type="EMBL" id="PZA12486.1"/>
    </source>
</evidence>
<dbReference type="EMBL" id="QKQS01000013">
    <property type="protein sequence ID" value="PZA12486.1"/>
    <property type="molecule type" value="Genomic_DNA"/>
</dbReference>
<organism evidence="2 3">
    <name type="scientific">Rhodopseudomonas palustris</name>
    <dbReference type="NCBI Taxonomy" id="1076"/>
    <lineage>
        <taxon>Bacteria</taxon>
        <taxon>Pseudomonadati</taxon>
        <taxon>Pseudomonadota</taxon>
        <taxon>Alphaproteobacteria</taxon>
        <taxon>Hyphomicrobiales</taxon>
        <taxon>Nitrobacteraceae</taxon>
        <taxon>Rhodopseudomonas</taxon>
    </lineage>
</organism>
<evidence type="ECO:0008006" key="4">
    <source>
        <dbReference type="Google" id="ProtNLM"/>
    </source>
</evidence>
<name>A0A323UN30_RHOPL</name>
<evidence type="ECO:0000313" key="3">
    <source>
        <dbReference type="Proteomes" id="UP000248134"/>
    </source>
</evidence>
<dbReference type="Proteomes" id="UP000248134">
    <property type="component" value="Unassembled WGS sequence"/>
</dbReference>
<reference evidence="2 3" key="1">
    <citation type="submission" date="2018-06" db="EMBL/GenBank/DDBJ databases">
        <title>Draft Whole-Genome Sequence of the purple photosynthetic bacterium Rhodospeudomonas palustris XCP.</title>
        <authorList>
            <person name="Rayyan A."/>
            <person name="Meyer T.E."/>
            <person name="Kyndt J.A."/>
        </authorList>
    </citation>
    <scope>NUCLEOTIDE SEQUENCE [LARGE SCALE GENOMIC DNA]</scope>
    <source>
        <strain evidence="2 3">XCP</strain>
    </source>
</reference>
<feature type="compositionally biased region" description="Basic and acidic residues" evidence="1">
    <location>
        <begin position="44"/>
        <end position="61"/>
    </location>
</feature>
<feature type="region of interest" description="Disordered" evidence="1">
    <location>
        <begin position="38"/>
        <end position="77"/>
    </location>
</feature>
<sequence>METIRCARCRALLFRAAGGAIAAPVEIKCRRCGSINILRPTEPPSERRERRDERSHAHVEAKAPPSAGARPLRTALD</sequence>
<accession>A0A323UN30</accession>
<protein>
    <recommendedName>
        <fullName evidence="4">Com family DNA-binding transcriptional regulator</fullName>
    </recommendedName>
</protein>
<comment type="caution">
    <text evidence="2">The sequence shown here is derived from an EMBL/GenBank/DDBJ whole genome shotgun (WGS) entry which is preliminary data.</text>
</comment>
<dbReference type="AlphaFoldDB" id="A0A323UN30"/>
<gene>
    <name evidence="2" type="ORF">DNX69_10965</name>
</gene>
<dbReference type="Pfam" id="PF10122">
    <property type="entry name" value="Zn_ribbon_Com"/>
    <property type="match status" value="1"/>
</dbReference>
<evidence type="ECO:0000256" key="1">
    <source>
        <dbReference type="SAM" id="MobiDB-lite"/>
    </source>
</evidence>